<evidence type="ECO:0000256" key="9">
    <source>
        <dbReference type="ARBA" id="ARBA00023237"/>
    </source>
</evidence>
<dbReference type="SUPFAM" id="SSF56935">
    <property type="entry name" value="Porins"/>
    <property type="match status" value="1"/>
</dbReference>
<evidence type="ECO:0000259" key="13">
    <source>
        <dbReference type="Pfam" id="PF07715"/>
    </source>
</evidence>
<dbReference type="GO" id="GO:0009279">
    <property type="term" value="C:cell outer membrane"/>
    <property type="evidence" value="ECO:0007669"/>
    <property type="project" value="UniProtKB-SubCell"/>
</dbReference>
<gene>
    <name evidence="14" type="ORF">SAMN04488514_102242</name>
</gene>
<evidence type="ECO:0000256" key="2">
    <source>
        <dbReference type="ARBA" id="ARBA00022448"/>
    </source>
</evidence>
<evidence type="ECO:0000256" key="3">
    <source>
        <dbReference type="ARBA" id="ARBA00022452"/>
    </source>
</evidence>
<evidence type="ECO:0000256" key="1">
    <source>
        <dbReference type="ARBA" id="ARBA00004571"/>
    </source>
</evidence>
<dbReference type="InterPro" id="IPR039426">
    <property type="entry name" value="TonB-dep_rcpt-like"/>
</dbReference>
<dbReference type="Gene3D" id="2.40.170.20">
    <property type="entry name" value="TonB-dependent receptor, beta-barrel domain"/>
    <property type="match status" value="1"/>
</dbReference>
<keyword evidence="15" id="KW-1185">Reference proteome</keyword>
<evidence type="ECO:0000256" key="10">
    <source>
        <dbReference type="PROSITE-ProRule" id="PRU01360"/>
    </source>
</evidence>
<comment type="subcellular location">
    <subcellularLocation>
        <location evidence="1 10">Cell outer membrane</location>
        <topology evidence="1 10">Multi-pass membrane protein</topology>
    </subcellularLocation>
</comment>
<reference evidence="15" key="1">
    <citation type="submission" date="2016-10" db="EMBL/GenBank/DDBJ databases">
        <authorList>
            <person name="Varghese N."/>
            <person name="Submissions S."/>
        </authorList>
    </citation>
    <scope>NUCLEOTIDE SEQUENCE [LARGE SCALE GENOMIC DNA]</scope>
    <source>
        <strain evidence="15">DSM 19886</strain>
    </source>
</reference>
<evidence type="ECO:0000256" key="8">
    <source>
        <dbReference type="ARBA" id="ARBA00023170"/>
    </source>
</evidence>
<sequence length="843" mass="94665">MKFLASVMIAKLIDLIFIFSYQKGKETAGAINEFDSFHRRLKLLFYGIFLLTTTMASAQKITILDADTKMPIVNVVVYNDDRSITALSDFDGKCDLSKFEKHERITFKHLSYETYRSTKSQTIKRASRIFMTLQAEHLDEVVMSVSKWEQQKKDIPQKVVFIGAQDISFTAPQTSADLLEHSGQVFVQKSQLGGGSPMIRGFATNRLVLSVDGIRMNNAIFRGGNIQNIIAVDPFAIDKTEIIFGPGSVIYGSDAMGGVMNFYTKKPMFSETDGLAVSGNGQYRFSSANTENTFHFDVNLGKRKWAFLTSASYNNFGDLKMGGHGPVSYLRNEYVSTTNGEDIVSANPNAKKQVPTGYNQINIMQKVSFKPNNNWSYDLGMHYSETSDYSRYDRLIRPGKDDDKFRSAEWYYGPQKWFLGNLQIDKKGKGKFYDGLKITTAYQHFEESRHDRAFQDSDLFSTKEKVDAISSNIDFENKKIGNLRLYYGGEYIFNKVGSTGSVLNIESNALTNAASRYPDGSTWQTLAGYLHGEYKAKPNFTMLSGLRYSHVWIDADFDKTFYPFPFDDANLSTGALTGSVGFSWFPKADLQVTLNGSTGFRAPNIDDVGKIFDSEPGSVVVPNPDLVAEYAYNMELGIQKNFSDKVVFKAASFYTYLVDALVRRDFLFNGNSQIEYKGELSDVQAIQNAAKAYVYGFEFGLEAFFSDNLSMSSNLTLTEGIEEEEDGTDSPARHVAPTFGNLHIKWKNQRLKTDLFLNYNGEISFSNLATSEKSKDYMYAIDADGNPYSPSWYTLNVRTQYSVSNALKVNVGLENFTDQRYRSYSSGIVAPGANLIIGVGYNF</sequence>
<dbReference type="Proteomes" id="UP000199440">
    <property type="component" value="Unassembled WGS sequence"/>
</dbReference>
<keyword evidence="9 10" id="KW-0998">Cell outer membrane</keyword>
<keyword evidence="6 11" id="KW-0798">TonB box</keyword>
<accession>A0A1G9LUL4</accession>
<keyword evidence="8 14" id="KW-0675">Receptor</keyword>
<dbReference type="Pfam" id="PF00593">
    <property type="entry name" value="TonB_dep_Rec_b-barrel"/>
    <property type="match status" value="1"/>
</dbReference>
<evidence type="ECO:0000256" key="4">
    <source>
        <dbReference type="ARBA" id="ARBA00022692"/>
    </source>
</evidence>
<dbReference type="InterPro" id="IPR000531">
    <property type="entry name" value="Beta-barrel_TonB"/>
</dbReference>
<evidence type="ECO:0000313" key="15">
    <source>
        <dbReference type="Proteomes" id="UP000199440"/>
    </source>
</evidence>
<dbReference type="PANTHER" id="PTHR30069">
    <property type="entry name" value="TONB-DEPENDENT OUTER MEMBRANE RECEPTOR"/>
    <property type="match status" value="1"/>
</dbReference>
<dbReference type="GO" id="GO:0015344">
    <property type="term" value="F:siderophore uptake transmembrane transporter activity"/>
    <property type="evidence" value="ECO:0007669"/>
    <property type="project" value="TreeGrafter"/>
</dbReference>
<evidence type="ECO:0000256" key="5">
    <source>
        <dbReference type="ARBA" id="ARBA00022729"/>
    </source>
</evidence>
<dbReference type="GO" id="GO:0044718">
    <property type="term" value="P:siderophore transmembrane transport"/>
    <property type="evidence" value="ECO:0007669"/>
    <property type="project" value="TreeGrafter"/>
</dbReference>
<dbReference type="PROSITE" id="PS52016">
    <property type="entry name" value="TONB_DEPENDENT_REC_3"/>
    <property type="match status" value="1"/>
</dbReference>
<dbReference type="InterPro" id="IPR036942">
    <property type="entry name" value="Beta-barrel_TonB_sf"/>
</dbReference>
<evidence type="ECO:0000256" key="6">
    <source>
        <dbReference type="ARBA" id="ARBA00023077"/>
    </source>
</evidence>
<evidence type="ECO:0000313" key="14">
    <source>
        <dbReference type="EMBL" id="SDL65710.1"/>
    </source>
</evidence>
<dbReference type="SUPFAM" id="SSF49464">
    <property type="entry name" value="Carboxypeptidase regulatory domain-like"/>
    <property type="match status" value="1"/>
</dbReference>
<dbReference type="InterPro" id="IPR012910">
    <property type="entry name" value="Plug_dom"/>
</dbReference>
<dbReference type="Gene3D" id="2.170.130.10">
    <property type="entry name" value="TonB-dependent receptor, plug domain"/>
    <property type="match status" value="1"/>
</dbReference>
<dbReference type="InterPro" id="IPR008969">
    <property type="entry name" value="CarboxyPept-like_regulatory"/>
</dbReference>
<keyword evidence="2 10" id="KW-0813">Transport</keyword>
<keyword evidence="4 10" id="KW-0812">Transmembrane</keyword>
<protein>
    <submittedName>
        <fullName evidence="14">Hemoglobin/transferrin/lactoferrin receptor protein</fullName>
    </submittedName>
</protein>
<evidence type="ECO:0000259" key="12">
    <source>
        <dbReference type="Pfam" id="PF00593"/>
    </source>
</evidence>
<feature type="domain" description="TonB-dependent receptor-like beta-barrel" evidence="12">
    <location>
        <begin position="381"/>
        <end position="815"/>
    </location>
</feature>
<keyword evidence="5" id="KW-0732">Signal</keyword>
<feature type="domain" description="TonB-dependent receptor plug" evidence="13">
    <location>
        <begin position="152"/>
        <end position="259"/>
    </location>
</feature>
<dbReference type="EMBL" id="FNGV01000002">
    <property type="protein sequence ID" value="SDL65710.1"/>
    <property type="molecule type" value="Genomic_DNA"/>
</dbReference>
<proteinExistence type="inferred from homology"/>
<dbReference type="Pfam" id="PF07715">
    <property type="entry name" value="Plug"/>
    <property type="match status" value="1"/>
</dbReference>
<dbReference type="InterPro" id="IPR037066">
    <property type="entry name" value="Plug_dom_sf"/>
</dbReference>
<dbReference type="PANTHER" id="PTHR30069:SF29">
    <property type="entry name" value="HEMOGLOBIN AND HEMOGLOBIN-HAPTOGLOBIN-BINDING PROTEIN 1-RELATED"/>
    <property type="match status" value="1"/>
</dbReference>
<name>A0A1G9LUL4_9FLAO</name>
<dbReference type="AlphaFoldDB" id="A0A1G9LUL4"/>
<dbReference type="STRING" id="192904.SAMN04488514_102242"/>
<comment type="similarity">
    <text evidence="10 11">Belongs to the TonB-dependent receptor family.</text>
</comment>
<keyword evidence="7 10" id="KW-0472">Membrane</keyword>
<evidence type="ECO:0000256" key="7">
    <source>
        <dbReference type="ARBA" id="ARBA00023136"/>
    </source>
</evidence>
<organism evidence="14 15">
    <name type="scientific">Kriegella aquimaris</name>
    <dbReference type="NCBI Taxonomy" id="192904"/>
    <lineage>
        <taxon>Bacteria</taxon>
        <taxon>Pseudomonadati</taxon>
        <taxon>Bacteroidota</taxon>
        <taxon>Flavobacteriia</taxon>
        <taxon>Flavobacteriales</taxon>
        <taxon>Flavobacteriaceae</taxon>
        <taxon>Kriegella</taxon>
    </lineage>
</organism>
<keyword evidence="3 10" id="KW-1134">Transmembrane beta strand</keyword>
<evidence type="ECO:0000256" key="11">
    <source>
        <dbReference type="RuleBase" id="RU003357"/>
    </source>
</evidence>